<gene>
    <name evidence="2" type="ORF">ISS99_05520</name>
</gene>
<feature type="transmembrane region" description="Helical" evidence="1">
    <location>
        <begin position="123"/>
        <end position="142"/>
    </location>
</feature>
<dbReference type="Proteomes" id="UP001430193">
    <property type="component" value="Unassembled WGS sequence"/>
</dbReference>
<comment type="caution">
    <text evidence="2">The sequence shown here is derived from an EMBL/GenBank/DDBJ whole genome shotgun (WGS) entry which is preliminary data.</text>
</comment>
<keyword evidence="1" id="KW-1133">Transmembrane helix</keyword>
<keyword evidence="1" id="KW-0812">Transmembrane</keyword>
<reference evidence="2" key="1">
    <citation type="submission" date="2020-10" db="EMBL/GenBank/DDBJ databases">
        <title>Phylogeny of dyella-like bacteria.</title>
        <authorList>
            <person name="Fu J."/>
        </authorList>
    </citation>
    <scope>NUCLEOTIDE SEQUENCE</scope>
    <source>
        <strain evidence="2">DHON07</strain>
    </source>
</reference>
<name>A0ABS2KCS1_9GAMM</name>
<dbReference type="PANTHER" id="PTHR40106:SF1">
    <property type="entry name" value="INNER MEMBRANE PROTEIN RCLC"/>
    <property type="match status" value="1"/>
</dbReference>
<accession>A0ABS2KCS1</accession>
<feature type="transmembrane region" description="Helical" evidence="1">
    <location>
        <begin position="52"/>
        <end position="71"/>
    </location>
</feature>
<protein>
    <submittedName>
        <fullName evidence="2">YkgB family protein</fullName>
    </submittedName>
</protein>
<evidence type="ECO:0000313" key="3">
    <source>
        <dbReference type="Proteomes" id="UP001430193"/>
    </source>
</evidence>
<evidence type="ECO:0000313" key="2">
    <source>
        <dbReference type="EMBL" id="MBM7128976.1"/>
    </source>
</evidence>
<dbReference type="Pfam" id="PF04224">
    <property type="entry name" value="DUF417"/>
    <property type="match status" value="1"/>
</dbReference>
<dbReference type="NCBIfam" id="NF040476">
    <property type="entry name" value="chlor_memb_RclC"/>
    <property type="match status" value="1"/>
</dbReference>
<dbReference type="EMBL" id="JADIKF010000036">
    <property type="protein sequence ID" value="MBM7128976.1"/>
    <property type="molecule type" value="Genomic_DNA"/>
</dbReference>
<feature type="transmembrane region" description="Helical" evidence="1">
    <location>
        <begin position="199"/>
        <end position="217"/>
    </location>
</feature>
<proteinExistence type="predicted"/>
<dbReference type="PANTHER" id="PTHR40106">
    <property type="entry name" value="INNER MEMBRANE PROTEIN RCLC"/>
    <property type="match status" value="1"/>
</dbReference>
<dbReference type="InterPro" id="IPR053532">
    <property type="entry name" value="RCS_Resistance"/>
</dbReference>
<sequence>MPALRWCIRLGSSTPSNHISPRNRKLRKLVVKISFFDEALLAFSKSERVGLALMRVAIAIVFMWIGALKFVPYEADSITPFVANSPALSFFYDHPQEYKQHLTHEGQLVPEQRAWQTQNNTYGLSRGLGVIEWITALLVLAYPISKKAGLLGAALTFGTTMITLSFLITTPEAWVPALGDAQHGFPYLSGAGRLVLKDTMMMAGAWIIGVDAARGILAEKFSKPRARNAVRNPNRQFAS</sequence>
<keyword evidence="1" id="KW-0472">Membrane</keyword>
<evidence type="ECO:0000256" key="1">
    <source>
        <dbReference type="SAM" id="Phobius"/>
    </source>
</evidence>
<dbReference type="InterPro" id="IPR007339">
    <property type="entry name" value="RclC-like"/>
</dbReference>
<keyword evidence="3" id="KW-1185">Reference proteome</keyword>
<feature type="transmembrane region" description="Helical" evidence="1">
    <location>
        <begin position="149"/>
        <end position="168"/>
    </location>
</feature>
<organism evidence="2 3">
    <name type="scientific">Dyella mobilis</name>
    <dbReference type="NCBI Taxonomy" id="1849582"/>
    <lineage>
        <taxon>Bacteria</taxon>
        <taxon>Pseudomonadati</taxon>
        <taxon>Pseudomonadota</taxon>
        <taxon>Gammaproteobacteria</taxon>
        <taxon>Lysobacterales</taxon>
        <taxon>Rhodanobacteraceae</taxon>
        <taxon>Dyella</taxon>
    </lineage>
</organism>